<evidence type="ECO:0000313" key="2">
    <source>
        <dbReference type="EMBL" id="KAK2597248.1"/>
    </source>
</evidence>
<dbReference type="PANTHER" id="PTHR38788:SF3">
    <property type="entry name" value="CLR5 DOMAIN-CONTAINING PROTEIN"/>
    <property type="match status" value="1"/>
</dbReference>
<name>A0AAD9S295_PHOAM</name>
<accession>A0AAD9S295</accession>
<dbReference type="PANTHER" id="PTHR38788">
    <property type="entry name" value="CLR5 DOMAIN-CONTAINING PROTEIN"/>
    <property type="match status" value="1"/>
</dbReference>
<dbReference type="Pfam" id="PF14420">
    <property type="entry name" value="Clr5"/>
    <property type="match status" value="1"/>
</dbReference>
<evidence type="ECO:0000313" key="3">
    <source>
        <dbReference type="Proteomes" id="UP001265746"/>
    </source>
</evidence>
<keyword evidence="3" id="KW-1185">Reference proteome</keyword>
<proteinExistence type="predicted"/>
<comment type="caution">
    <text evidence="2">The sequence shown here is derived from an EMBL/GenBank/DDBJ whole genome shotgun (WGS) entry which is preliminary data.</text>
</comment>
<organism evidence="2 3">
    <name type="scientific">Phomopsis amygdali</name>
    <name type="common">Fusicoccum amygdali</name>
    <dbReference type="NCBI Taxonomy" id="1214568"/>
    <lineage>
        <taxon>Eukaryota</taxon>
        <taxon>Fungi</taxon>
        <taxon>Dikarya</taxon>
        <taxon>Ascomycota</taxon>
        <taxon>Pezizomycotina</taxon>
        <taxon>Sordariomycetes</taxon>
        <taxon>Sordariomycetidae</taxon>
        <taxon>Diaporthales</taxon>
        <taxon>Diaporthaceae</taxon>
        <taxon>Diaporthe</taxon>
    </lineage>
</organism>
<evidence type="ECO:0000259" key="1">
    <source>
        <dbReference type="Pfam" id="PF14420"/>
    </source>
</evidence>
<dbReference type="AlphaFoldDB" id="A0AAD9S295"/>
<feature type="domain" description="Clr5" evidence="1">
    <location>
        <begin position="14"/>
        <end position="63"/>
    </location>
</feature>
<dbReference type="EMBL" id="JAUJFL010000010">
    <property type="protein sequence ID" value="KAK2597248.1"/>
    <property type="molecule type" value="Genomic_DNA"/>
</dbReference>
<sequence length="361" mass="41273">MESAVDPEQVAPGEWARHMPTIRRLYLDEDRTLKEVMAIMQSEHAFFASIKMYKRRLREYNCRKNIRSTRSDIQTYQNLSSSRQRQRPTSVMLSNGQVVATDLLAIHLHRKMNRNRTPPTIKPPDKYYFAESVYVNIRSYLLGRYHACVTIEEAFANTQETAPYTQKWSSFIQTLSDALDRSESMHLSEALVVMQQAPQELSIVLERQPPNIIGSIFMFLVVVAPRRAGISYKESQMFIRVVKSLLNFGATALPARHPLHQILRSLAKWETEDIQNFAENNATTCDQMWEWVPPGSAGRMAIFSDCVHLSIANQGSKTDQSNNFTPSLSQQRTPIGLKECYEWLTQSSNTGTSKKSSNDLS</sequence>
<gene>
    <name evidence="2" type="ORF">N8I77_013109</name>
</gene>
<protein>
    <recommendedName>
        <fullName evidence="1">Clr5 domain-containing protein</fullName>
    </recommendedName>
</protein>
<reference evidence="2" key="1">
    <citation type="submission" date="2023-06" db="EMBL/GenBank/DDBJ databases">
        <authorList>
            <person name="Noh H."/>
        </authorList>
    </citation>
    <scope>NUCLEOTIDE SEQUENCE</scope>
    <source>
        <strain evidence="2">DUCC20226</strain>
    </source>
</reference>
<dbReference type="Proteomes" id="UP001265746">
    <property type="component" value="Unassembled WGS sequence"/>
</dbReference>
<dbReference type="InterPro" id="IPR025676">
    <property type="entry name" value="Clr5_dom"/>
</dbReference>